<keyword evidence="4" id="KW-0862">Zinc</keyword>
<feature type="region of interest" description="Disordered" evidence="7">
    <location>
        <begin position="288"/>
        <end position="322"/>
    </location>
</feature>
<dbReference type="InterPro" id="IPR013083">
    <property type="entry name" value="Znf_RING/FYVE/PHD"/>
</dbReference>
<keyword evidence="2" id="KW-0479">Metal-binding</keyword>
<dbReference type="EMBL" id="BAABME010000035">
    <property type="protein sequence ID" value="GAA0138767.1"/>
    <property type="molecule type" value="Genomic_DNA"/>
</dbReference>
<feature type="compositionally biased region" description="Basic and acidic residues" evidence="7">
    <location>
        <begin position="178"/>
        <end position="189"/>
    </location>
</feature>
<reference evidence="9 10" key="1">
    <citation type="submission" date="2024-01" db="EMBL/GenBank/DDBJ databases">
        <title>The complete chloroplast genome sequence of Lithospermum erythrorhizon: insights into the phylogenetic relationship among Boraginaceae species and the maternal lineages of purple gromwells.</title>
        <authorList>
            <person name="Okada T."/>
            <person name="Watanabe K."/>
        </authorList>
    </citation>
    <scope>NUCLEOTIDE SEQUENCE [LARGE SCALE GENOMIC DNA]</scope>
</reference>
<dbReference type="InterPro" id="IPR011011">
    <property type="entry name" value="Znf_FYVE_PHD"/>
</dbReference>
<dbReference type="Pfam" id="PF23011">
    <property type="entry name" value="PHD-1st_NSD"/>
    <property type="match status" value="1"/>
</dbReference>
<dbReference type="GO" id="GO:0008270">
    <property type="term" value="F:zinc ion binding"/>
    <property type="evidence" value="ECO:0007669"/>
    <property type="project" value="UniProtKB-KW"/>
</dbReference>
<dbReference type="GO" id="GO:0000977">
    <property type="term" value="F:RNA polymerase II transcription regulatory region sequence-specific DNA binding"/>
    <property type="evidence" value="ECO:0007669"/>
    <property type="project" value="TreeGrafter"/>
</dbReference>
<dbReference type="PANTHER" id="PTHR47025:SF2">
    <property type="entry name" value="AUTOIMMUNE REGULATOR"/>
    <property type="match status" value="1"/>
</dbReference>
<evidence type="ECO:0000256" key="7">
    <source>
        <dbReference type="SAM" id="MobiDB-lite"/>
    </source>
</evidence>
<sequence>MAKGSETSRNDVGVSPIRAGMKREFMAMMKAQVGYGVPVGSRRCTRSQNVSLRSGSVLKSPVRDGKLETKRRGKETKRVERGNVGGEEIVELEKVAVVSEDDEPKSGSALRSPERDRKSGAKRRRKEMKRVEVEKEGEEEVVEKESENGEKVVLMSEDDEPKSGVLVGKSEAKRRRKETGGVEMGKEGEEVTMGLEKVEEKGSEIGEKVVVVSEDDEPKSDVLDGSLEEDEKAEVVEVTKGNVGSLSKLENMGVKGETETGMEKNKVDIESNIARINVDIENIDARTNPEIDSIDGKPLETDKNSLDNDVQENGDYLKIEPGNVNDTTKEIITENVEVLDNCATPKDDLNSAVVDAEESQEVSVADKPLRRITRSSLKEKHPPPETSRGGINDMEPLEKDHTSTITTPNNIERSSVGVSGTKSHEPVTSSIPRSKSKGRLTRKDLRKHRLVFENDVLEDGTALAYYSRGKKMLEGYKKGFGIFCYCCESEVSPSVFEAHAGFGSRRKPYLSIYISNGVSLHELSVRLAQERKFSAAENDDLCSICADGGDLLCCDSCPRAFHADCVSLPSLPQGAWHCRYCENTFLKEKFVEHNANAIAAGRVLGDDPLEQLMTRCIRIVENLDSDSCACVLCRGKDFSKSGFGPQTVIICDQCEKEYHIGCLKEHNMDHLNELPEGKWFCCVECNKVHTALEKLVADGEMQIPEFLLATIKEKHANLESNDISDLNVKWRLLRGKQVNEETRKLLSGAVTIFHERFDPIADANTSRLDLIPQMVYGRNFKEQDLGGMYTAVLMVNSTVVCAGIIRIFGQVIAELPLVATCTERQGQGYFQCLFACMENLLASLDVKSLVLPAAEEAESLWTNKFGFEKITDEEMKDYRKDYQMMIFQGTSMLHKLVHKSSNELVRP</sequence>
<feature type="compositionally biased region" description="Polar residues" evidence="7">
    <location>
        <begin position="403"/>
        <end position="433"/>
    </location>
</feature>
<dbReference type="GO" id="GO:0005634">
    <property type="term" value="C:nucleus"/>
    <property type="evidence" value="ECO:0007669"/>
    <property type="project" value="UniProtKB-SubCell"/>
</dbReference>
<evidence type="ECO:0000256" key="4">
    <source>
        <dbReference type="ARBA" id="ARBA00022833"/>
    </source>
</evidence>
<evidence type="ECO:0000313" key="10">
    <source>
        <dbReference type="Proteomes" id="UP001454036"/>
    </source>
</evidence>
<dbReference type="InterPro" id="IPR056511">
    <property type="entry name" value="IDM1_C"/>
</dbReference>
<dbReference type="Pfam" id="PF16135">
    <property type="entry name" value="TDBD"/>
    <property type="match status" value="1"/>
</dbReference>
<keyword evidence="3 6" id="KW-0863">Zinc-finger</keyword>
<dbReference type="Proteomes" id="UP001454036">
    <property type="component" value="Unassembled WGS sequence"/>
</dbReference>
<feature type="compositionally biased region" description="Basic and acidic residues" evidence="7">
    <location>
        <begin position="61"/>
        <end position="81"/>
    </location>
</feature>
<evidence type="ECO:0000256" key="3">
    <source>
        <dbReference type="ARBA" id="ARBA00022771"/>
    </source>
</evidence>
<dbReference type="InterPro" id="IPR019787">
    <property type="entry name" value="Znf_PHD-finger"/>
</dbReference>
<dbReference type="InterPro" id="IPR019786">
    <property type="entry name" value="Zinc_finger_PHD-type_CS"/>
</dbReference>
<dbReference type="AlphaFoldDB" id="A0AAV3NIN7"/>
<comment type="subcellular location">
    <subcellularLocation>
        <location evidence="1">Nucleus</location>
    </subcellularLocation>
</comment>
<feature type="domain" description="PHD-type" evidence="8">
    <location>
        <begin position="539"/>
        <end position="584"/>
    </location>
</feature>
<dbReference type="PROSITE" id="PS01359">
    <property type="entry name" value="ZF_PHD_1"/>
    <property type="match status" value="1"/>
</dbReference>
<organism evidence="9 10">
    <name type="scientific">Lithospermum erythrorhizon</name>
    <name type="common">Purple gromwell</name>
    <name type="synonym">Lithospermum officinale var. erythrorhizon</name>
    <dbReference type="NCBI Taxonomy" id="34254"/>
    <lineage>
        <taxon>Eukaryota</taxon>
        <taxon>Viridiplantae</taxon>
        <taxon>Streptophyta</taxon>
        <taxon>Embryophyta</taxon>
        <taxon>Tracheophyta</taxon>
        <taxon>Spermatophyta</taxon>
        <taxon>Magnoliopsida</taxon>
        <taxon>eudicotyledons</taxon>
        <taxon>Gunneridae</taxon>
        <taxon>Pentapetalae</taxon>
        <taxon>asterids</taxon>
        <taxon>lamiids</taxon>
        <taxon>Boraginales</taxon>
        <taxon>Boraginaceae</taxon>
        <taxon>Boraginoideae</taxon>
        <taxon>Lithospermeae</taxon>
        <taxon>Lithospermum</taxon>
    </lineage>
</organism>
<evidence type="ECO:0000256" key="6">
    <source>
        <dbReference type="PROSITE-ProRule" id="PRU00146"/>
    </source>
</evidence>
<comment type="caution">
    <text evidence="9">The sequence shown here is derived from an EMBL/GenBank/DDBJ whole genome shotgun (WGS) entry which is preliminary data.</text>
</comment>
<dbReference type="GO" id="GO:0003682">
    <property type="term" value="F:chromatin binding"/>
    <property type="evidence" value="ECO:0007669"/>
    <property type="project" value="TreeGrafter"/>
</dbReference>
<dbReference type="InterPro" id="IPR059153">
    <property type="entry name" value="NSD_PHD-1st"/>
</dbReference>
<protein>
    <recommendedName>
        <fullName evidence="8">PHD-type domain-containing protein</fullName>
    </recommendedName>
</protein>
<dbReference type="Gene3D" id="3.30.40.10">
    <property type="entry name" value="Zinc/RING finger domain, C3HC4 (zinc finger)"/>
    <property type="match status" value="2"/>
</dbReference>
<dbReference type="Gene3D" id="3.40.630.30">
    <property type="match status" value="1"/>
</dbReference>
<evidence type="ECO:0000313" key="9">
    <source>
        <dbReference type="EMBL" id="GAA0138767.1"/>
    </source>
</evidence>
<dbReference type="GO" id="GO:0042393">
    <property type="term" value="F:histone binding"/>
    <property type="evidence" value="ECO:0007669"/>
    <property type="project" value="TreeGrafter"/>
</dbReference>
<dbReference type="PANTHER" id="PTHR47025">
    <property type="entry name" value="AUTOIMMUNE REGULATOR"/>
    <property type="match status" value="1"/>
</dbReference>
<name>A0AAV3NIN7_LITER</name>
<dbReference type="CDD" id="cd15539">
    <property type="entry name" value="PHD1_AIRE"/>
    <property type="match status" value="1"/>
</dbReference>
<gene>
    <name evidence="9" type="ORF">LIER_00451</name>
</gene>
<evidence type="ECO:0000256" key="2">
    <source>
        <dbReference type="ARBA" id="ARBA00022723"/>
    </source>
</evidence>
<feature type="region of interest" description="Disordered" evidence="7">
    <location>
        <begin position="40"/>
        <end position="189"/>
    </location>
</feature>
<feature type="region of interest" description="Disordered" evidence="7">
    <location>
        <begin position="212"/>
        <end position="239"/>
    </location>
</feature>
<keyword evidence="10" id="KW-1185">Reference proteome</keyword>
<dbReference type="Pfam" id="PF23209">
    <property type="entry name" value="IDM1_C"/>
    <property type="match status" value="1"/>
</dbReference>
<dbReference type="InterPro" id="IPR016181">
    <property type="entry name" value="Acyl_CoA_acyltransferase"/>
</dbReference>
<feature type="region of interest" description="Disordered" evidence="7">
    <location>
        <begin position="353"/>
        <end position="442"/>
    </location>
</feature>
<proteinExistence type="predicted"/>
<dbReference type="PROSITE" id="PS50016">
    <property type="entry name" value="ZF_PHD_2"/>
    <property type="match status" value="1"/>
</dbReference>
<dbReference type="SUPFAM" id="SSF55729">
    <property type="entry name" value="Acyl-CoA N-acyltransferases (Nat)"/>
    <property type="match status" value="1"/>
</dbReference>
<evidence type="ECO:0000259" key="8">
    <source>
        <dbReference type="PROSITE" id="PS50016"/>
    </source>
</evidence>
<dbReference type="InterPro" id="IPR001965">
    <property type="entry name" value="Znf_PHD"/>
</dbReference>
<evidence type="ECO:0000256" key="1">
    <source>
        <dbReference type="ARBA" id="ARBA00004123"/>
    </source>
</evidence>
<dbReference type="InterPro" id="IPR032308">
    <property type="entry name" value="TDBD"/>
</dbReference>
<dbReference type="SUPFAM" id="SSF57903">
    <property type="entry name" value="FYVE/PHD zinc finger"/>
    <property type="match status" value="2"/>
</dbReference>
<dbReference type="SMART" id="SM00249">
    <property type="entry name" value="PHD"/>
    <property type="match status" value="2"/>
</dbReference>
<dbReference type="FunFam" id="3.30.40.10:FF:000494">
    <property type="entry name" value="Acyl-CoA N-acyltransferase with RING/FYVE/PHD-type zinc finger domain"/>
    <property type="match status" value="1"/>
</dbReference>
<accession>A0AAV3NIN7</accession>
<keyword evidence="5" id="KW-0539">Nucleus</keyword>
<dbReference type="GO" id="GO:0045944">
    <property type="term" value="P:positive regulation of transcription by RNA polymerase II"/>
    <property type="evidence" value="ECO:0007669"/>
    <property type="project" value="TreeGrafter"/>
</dbReference>
<evidence type="ECO:0000256" key="5">
    <source>
        <dbReference type="ARBA" id="ARBA00023242"/>
    </source>
</evidence>
<feature type="compositionally biased region" description="Basic and acidic residues" evidence="7">
    <location>
        <begin position="288"/>
        <end position="306"/>
    </location>
</feature>